<accession>A0A6J4UL42</accession>
<protein>
    <submittedName>
        <fullName evidence="2">Uncharacterized protein</fullName>
    </submittedName>
</protein>
<evidence type="ECO:0000313" key="2">
    <source>
        <dbReference type="EMBL" id="CAA9553911.1"/>
    </source>
</evidence>
<feature type="non-terminal residue" evidence="2">
    <location>
        <position position="43"/>
    </location>
</feature>
<feature type="compositionally biased region" description="Basic residues" evidence="1">
    <location>
        <begin position="8"/>
        <end position="25"/>
    </location>
</feature>
<dbReference type="AlphaFoldDB" id="A0A6J4UL42"/>
<reference evidence="2" key="1">
    <citation type="submission" date="2020-02" db="EMBL/GenBank/DDBJ databases">
        <authorList>
            <person name="Meier V. D."/>
        </authorList>
    </citation>
    <scope>NUCLEOTIDE SEQUENCE</scope>
    <source>
        <strain evidence="2">AVDCRST_MAG49</strain>
    </source>
</reference>
<gene>
    <name evidence="2" type="ORF">AVDCRST_MAG49-1958</name>
</gene>
<dbReference type="EMBL" id="CADCWG010000134">
    <property type="protein sequence ID" value="CAA9553911.1"/>
    <property type="molecule type" value="Genomic_DNA"/>
</dbReference>
<feature type="region of interest" description="Disordered" evidence="1">
    <location>
        <begin position="1"/>
        <end position="25"/>
    </location>
</feature>
<proteinExistence type="predicted"/>
<name>A0A6J4UL42_9BACT</name>
<sequence>AGGGRMARPSRSRMATRHYRRRRGCVRARRGATAGFGRGAPYV</sequence>
<organism evidence="2">
    <name type="scientific">uncultured Thermomicrobiales bacterium</name>
    <dbReference type="NCBI Taxonomy" id="1645740"/>
    <lineage>
        <taxon>Bacteria</taxon>
        <taxon>Pseudomonadati</taxon>
        <taxon>Thermomicrobiota</taxon>
        <taxon>Thermomicrobia</taxon>
        <taxon>Thermomicrobiales</taxon>
        <taxon>environmental samples</taxon>
    </lineage>
</organism>
<feature type="non-terminal residue" evidence="2">
    <location>
        <position position="1"/>
    </location>
</feature>
<evidence type="ECO:0000256" key="1">
    <source>
        <dbReference type="SAM" id="MobiDB-lite"/>
    </source>
</evidence>